<dbReference type="Gene3D" id="3.30.300.30">
    <property type="match status" value="1"/>
</dbReference>
<keyword evidence="4" id="KW-0489">Methyltransferase</keyword>
<keyword evidence="5" id="KW-0808">Transferase</keyword>
<dbReference type="Pfam" id="PF00698">
    <property type="entry name" value="Acyl_transf_1"/>
    <property type="match status" value="1"/>
</dbReference>
<dbReference type="CDD" id="cd05930">
    <property type="entry name" value="A_NRPS"/>
    <property type="match status" value="1"/>
</dbReference>
<keyword evidence="1" id="KW-0596">Phosphopantetheine</keyword>
<dbReference type="InterPro" id="IPR049900">
    <property type="entry name" value="PKS_mFAS_DH"/>
</dbReference>
<dbReference type="Pfam" id="PF08242">
    <property type="entry name" value="Methyltransf_12"/>
    <property type="match status" value="1"/>
</dbReference>
<dbReference type="GO" id="GO:0016874">
    <property type="term" value="F:ligase activity"/>
    <property type="evidence" value="ECO:0007669"/>
    <property type="project" value="UniProtKB-KW"/>
</dbReference>
<organism evidence="14 15">
    <name type="scientific">Pleurostoma richardsiae</name>
    <dbReference type="NCBI Taxonomy" id="41990"/>
    <lineage>
        <taxon>Eukaryota</taxon>
        <taxon>Fungi</taxon>
        <taxon>Dikarya</taxon>
        <taxon>Ascomycota</taxon>
        <taxon>Pezizomycotina</taxon>
        <taxon>Sordariomycetes</taxon>
        <taxon>Sordariomycetidae</taxon>
        <taxon>Calosphaeriales</taxon>
        <taxon>Pleurostomataceae</taxon>
        <taxon>Pleurostoma</taxon>
    </lineage>
</organism>
<evidence type="ECO:0000256" key="2">
    <source>
        <dbReference type="ARBA" id="ARBA00022553"/>
    </source>
</evidence>
<dbReference type="Pfam" id="PF00109">
    <property type="entry name" value="ketoacyl-synt"/>
    <property type="match status" value="1"/>
</dbReference>
<dbReference type="InterPro" id="IPR032821">
    <property type="entry name" value="PKS_assoc"/>
</dbReference>
<dbReference type="Pfam" id="PF00668">
    <property type="entry name" value="Condensation"/>
    <property type="match status" value="1"/>
</dbReference>
<dbReference type="InterPro" id="IPR014043">
    <property type="entry name" value="Acyl_transferase_dom"/>
</dbReference>
<evidence type="ECO:0000256" key="3">
    <source>
        <dbReference type="ARBA" id="ARBA00022598"/>
    </source>
</evidence>
<dbReference type="InterPro" id="IPR001227">
    <property type="entry name" value="Ac_transferase_dom_sf"/>
</dbReference>
<dbReference type="InterPro" id="IPR045851">
    <property type="entry name" value="AMP-bd_C_sf"/>
</dbReference>
<dbReference type="PROSITE" id="PS00455">
    <property type="entry name" value="AMP_BINDING"/>
    <property type="match status" value="1"/>
</dbReference>
<dbReference type="PROSITE" id="PS52019">
    <property type="entry name" value="PKS_MFAS_DH"/>
    <property type="match status" value="1"/>
</dbReference>
<dbReference type="InterPro" id="IPR014031">
    <property type="entry name" value="Ketoacyl_synth_C"/>
</dbReference>
<comment type="caution">
    <text evidence="14">The sequence shown here is derived from an EMBL/GenBank/DDBJ whole genome shotgun (WGS) entry which is preliminary data.</text>
</comment>
<evidence type="ECO:0000256" key="9">
    <source>
        <dbReference type="PROSITE-ProRule" id="PRU01363"/>
    </source>
</evidence>
<dbReference type="InterPro" id="IPR023213">
    <property type="entry name" value="CAT-like_dom_sf"/>
</dbReference>
<accession>A0AA38VTQ0</accession>
<evidence type="ECO:0000256" key="6">
    <source>
        <dbReference type="ARBA" id="ARBA00022737"/>
    </source>
</evidence>
<dbReference type="SMART" id="SM00826">
    <property type="entry name" value="PKS_DH"/>
    <property type="match status" value="1"/>
</dbReference>
<dbReference type="Gene3D" id="3.40.50.150">
    <property type="entry name" value="Vaccinia Virus protein VP39"/>
    <property type="match status" value="1"/>
</dbReference>
<dbReference type="InterPro" id="IPR016036">
    <property type="entry name" value="Malonyl_transacylase_ACP-bd"/>
</dbReference>
<feature type="active site" description="Proton donor; for dehydratase activity" evidence="9">
    <location>
        <position position="1145"/>
    </location>
</feature>
<evidence type="ECO:0000313" key="15">
    <source>
        <dbReference type="Proteomes" id="UP001174694"/>
    </source>
</evidence>
<dbReference type="CDD" id="cd00833">
    <property type="entry name" value="PKS"/>
    <property type="match status" value="1"/>
</dbReference>
<dbReference type="Pfam" id="PF16197">
    <property type="entry name" value="KAsynt_C_assoc"/>
    <property type="match status" value="1"/>
</dbReference>
<dbReference type="GO" id="GO:0009403">
    <property type="term" value="P:toxin biosynthetic process"/>
    <property type="evidence" value="ECO:0007669"/>
    <property type="project" value="UniProtKB-ARBA"/>
</dbReference>
<dbReference type="Pfam" id="PF21089">
    <property type="entry name" value="PKS_DH_N"/>
    <property type="match status" value="1"/>
</dbReference>
<dbReference type="Gene3D" id="3.40.47.10">
    <property type="match status" value="1"/>
</dbReference>
<evidence type="ECO:0000256" key="1">
    <source>
        <dbReference type="ARBA" id="ARBA00022450"/>
    </source>
</evidence>
<dbReference type="InterPro" id="IPR016039">
    <property type="entry name" value="Thiolase-like"/>
</dbReference>
<dbReference type="Gene3D" id="3.40.50.12780">
    <property type="entry name" value="N-terminal domain of ligase-like"/>
    <property type="match status" value="1"/>
</dbReference>
<dbReference type="GO" id="GO:0032259">
    <property type="term" value="P:methylation"/>
    <property type="evidence" value="ECO:0007669"/>
    <property type="project" value="UniProtKB-KW"/>
</dbReference>
<dbReference type="InterPro" id="IPR016035">
    <property type="entry name" value="Acyl_Trfase/lysoPLipase"/>
</dbReference>
<gene>
    <name evidence="14" type="ORF">NKR23_g3427</name>
</gene>
<dbReference type="SUPFAM" id="SSF47336">
    <property type="entry name" value="ACP-like"/>
    <property type="match status" value="2"/>
</dbReference>
<dbReference type="PANTHER" id="PTHR43775:SF20">
    <property type="entry name" value="HYBRID PKS-NRPS SYNTHETASE APDA"/>
    <property type="match status" value="1"/>
</dbReference>
<dbReference type="PROSITE" id="PS52004">
    <property type="entry name" value="KS3_2"/>
    <property type="match status" value="1"/>
</dbReference>
<keyword evidence="2" id="KW-0597">Phosphoprotein</keyword>
<dbReference type="InterPro" id="IPR049551">
    <property type="entry name" value="PKS_DH_C"/>
</dbReference>
<dbReference type="Gene3D" id="3.10.129.110">
    <property type="entry name" value="Polyketide synthase dehydratase"/>
    <property type="match status" value="1"/>
</dbReference>
<dbReference type="SUPFAM" id="SSF51735">
    <property type="entry name" value="NAD(P)-binding Rossmann-fold domains"/>
    <property type="match status" value="2"/>
</dbReference>
<dbReference type="Gene3D" id="3.40.366.10">
    <property type="entry name" value="Malonyl-Coenzyme A Acyl Carrier Protein, domain 2"/>
    <property type="match status" value="1"/>
</dbReference>
<dbReference type="InterPro" id="IPR036291">
    <property type="entry name" value="NAD(P)-bd_dom_sf"/>
</dbReference>
<feature type="region of interest" description="N-terminal hotdog fold" evidence="9">
    <location>
        <begin position="935"/>
        <end position="1070"/>
    </location>
</feature>
<dbReference type="FunFam" id="3.40.47.10:FF:000019">
    <property type="entry name" value="Polyketide synthase type I"/>
    <property type="match status" value="1"/>
</dbReference>
<dbReference type="InterPro" id="IPR013217">
    <property type="entry name" value="Methyltransf_12"/>
</dbReference>
<dbReference type="Pfam" id="PF00501">
    <property type="entry name" value="AMP-binding"/>
    <property type="match status" value="1"/>
</dbReference>
<dbReference type="InterPro" id="IPR013968">
    <property type="entry name" value="PKS_KR"/>
</dbReference>
<dbReference type="InterPro" id="IPR050091">
    <property type="entry name" value="PKS_NRPS_Biosynth_Enz"/>
</dbReference>
<dbReference type="CDD" id="cd19532">
    <property type="entry name" value="C_PKS-NRPS"/>
    <property type="match status" value="1"/>
</dbReference>
<dbReference type="Gene3D" id="3.30.70.3290">
    <property type="match status" value="1"/>
</dbReference>
<protein>
    <submittedName>
        <fullName evidence="14">Nonribosomal peptide synthetase 14</fullName>
    </submittedName>
</protein>
<feature type="region of interest" description="Disordered" evidence="10">
    <location>
        <begin position="2480"/>
        <end position="2550"/>
    </location>
</feature>
<keyword evidence="15" id="KW-1185">Reference proteome</keyword>
<evidence type="ECO:0000256" key="7">
    <source>
        <dbReference type="ARBA" id="ARBA00023002"/>
    </source>
</evidence>
<dbReference type="GO" id="GO:0004315">
    <property type="term" value="F:3-oxoacyl-[acyl-carrier-protein] synthase activity"/>
    <property type="evidence" value="ECO:0007669"/>
    <property type="project" value="InterPro"/>
</dbReference>
<feature type="compositionally biased region" description="Basic and acidic residues" evidence="10">
    <location>
        <begin position="2540"/>
        <end position="2550"/>
    </location>
</feature>
<feature type="active site" description="Proton acceptor; for dehydratase activity" evidence="9">
    <location>
        <position position="968"/>
    </location>
</feature>
<feature type="domain" description="Ketosynthase family 3 (KS3)" evidence="12">
    <location>
        <begin position="6"/>
        <end position="438"/>
    </location>
</feature>
<dbReference type="InterPro" id="IPR020806">
    <property type="entry name" value="PKS_PP-bd"/>
</dbReference>
<dbReference type="InterPro" id="IPR042099">
    <property type="entry name" value="ANL_N_sf"/>
</dbReference>
<dbReference type="PROSITE" id="PS50075">
    <property type="entry name" value="CARRIER"/>
    <property type="match status" value="2"/>
</dbReference>
<keyword evidence="6" id="KW-0677">Repeat</keyword>
<feature type="compositionally biased region" description="Low complexity" evidence="10">
    <location>
        <begin position="2510"/>
        <end position="2524"/>
    </location>
</feature>
<dbReference type="CDD" id="cd02440">
    <property type="entry name" value="AdoMet_MTases"/>
    <property type="match status" value="1"/>
</dbReference>
<dbReference type="Pfam" id="PF08659">
    <property type="entry name" value="KR"/>
    <property type="match status" value="1"/>
</dbReference>
<dbReference type="InterPro" id="IPR014030">
    <property type="entry name" value="Ketoacyl_synth_N"/>
</dbReference>
<dbReference type="Gene3D" id="1.10.1200.10">
    <property type="entry name" value="ACP-like"/>
    <property type="match status" value="2"/>
</dbReference>
<feature type="domain" description="Carrier" evidence="11">
    <location>
        <begin position="3548"/>
        <end position="3625"/>
    </location>
</feature>
<dbReference type="Pfam" id="PF02801">
    <property type="entry name" value="Ketoacyl-synt_C"/>
    <property type="match status" value="1"/>
</dbReference>
<dbReference type="InterPro" id="IPR013120">
    <property type="entry name" value="FAR_NAD-bd"/>
</dbReference>
<dbReference type="Pfam" id="PF07993">
    <property type="entry name" value="NAD_binding_4"/>
    <property type="match status" value="1"/>
</dbReference>
<dbReference type="InterPro" id="IPR020807">
    <property type="entry name" value="PKS_DH"/>
</dbReference>
<dbReference type="PROSITE" id="PS00606">
    <property type="entry name" value="KS3_1"/>
    <property type="match status" value="1"/>
</dbReference>
<dbReference type="Pfam" id="PF00550">
    <property type="entry name" value="PP-binding"/>
    <property type="match status" value="2"/>
</dbReference>
<dbReference type="InterPro" id="IPR036736">
    <property type="entry name" value="ACP-like_sf"/>
</dbReference>
<dbReference type="GO" id="GO:0031177">
    <property type="term" value="F:phosphopantetheine binding"/>
    <property type="evidence" value="ECO:0007669"/>
    <property type="project" value="InterPro"/>
</dbReference>
<evidence type="ECO:0000259" key="13">
    <source>
        <dbReference type="PROSITE" id="PS52019"/>
    </source>
</evidence>
<dbReference type="GO" id="GO:0016491">
    <property type="term" value="F:oxidoreductase activity"/>
    <property type="evidence" value="ECO:0007669"/>
    <property type="project" value="UniProtKB-KW"/>
</dbReference>
<reference evidence="14" key="1">
    <citation type="submission" date="2022-07" db="EMBL/GenBank/DDBJ databases">
        <title>Fungi with potential for degradation of polypropylene.</title>
        <authorList>
            <person name="Gostincar C."/>
        </authorList>
    </citation>
    <scope>NUCLEOTIDE SEQUENCE</scope>
    <source>
        <strain evidence="14">EXF-13308</strain>
    </source>
</reference>
<dbReference type="InterPro" id="IPR001242">
    <property type="entry name" value="Condensation_dom"/>
</dbReference>
<dbReference type="Gene3D" id="3.40.50.720">
    <property type="entry name" value="NAD(P)-binding Rossmann-like Domain"/>
    <property type="match status" value="3"/>
</dbReference>
<evidence type="ECO:0000313" key="14">
    <source>
        <dbReference type="EMBL" id="KAJ9150676.1"/>
    </source>
</evidence>
<keyword evidence="3" id="KW-0436">Ligase</keyword>
<dbReference type="GO" id="GO:0004312">
    <property type="term" value="F:fatty acid synthase activity"/>
    <property type="evidence" value="ECO:0007669"/>
    <property type="project" value="TreeGrafter"/>
</dbReference>
<evidence type="ECO:0000256" key="10">
    <source>
        <dbReference type="SAM" id="MobiDB-lite"/>
    </source>
</evidence>
<dbReference type="InterPro" id="IPR018201">
    <property type="entry name" value="Ketoacyl_synth_AS"/>
</dbReference>
<dbReference type="GO" id="GO:0006633">
    <property type="term" value="P:fatty acid biosynthetic process"/>
    <property type="evidence" value="ECO:0007669"/>
    <property type="project" value="InterPro"/>
</dbReference>
<feature type="region of interest" description="C-terminal hotdog fold" evidence="9">
    <location>
        <begin position="1085"/>
        <end position="1239"/>
    </location>
</feature>
<evidence type="ECO:0000256" key="8">
    <source>
        <dbReference type="ARBA" id="ARBA00023268"/>
    </source>
</evidence>
<dbReference type="EMBL" id="JANBVO010000007">
    <property type="protein sequence ID" value="KAJ9150676.1"/>
    <property type="molecule type" value="Genomic_DNA"/>
</dbReference>
<dbReference type="SUPFAM" id="SSF56801">
    <property type="entry name" value="Acetyl-CoA synthetase-like"/>
    <property type="match status" value="1"/>
</dbReference>
<dbReference type="SUPFAM" id="SSF55048">
    <property type="entry name" value="Probable ACP-binding domain of malonyl-CoA ACP transacylase"/>
    <property type="match status" value="1"/>
</dbReference>
<keyword evidence="8" id="KW-0511">Multifunctional enzyme</keyword>
<dbReference type="InterPro" id="IPR009081">
    <property type="entry name" value="PP-bd_ACP"/>
</dbReference>
<keyword evidence="7" id="KW-0560">Oxidoreductase</keyword>
<evidence type="ECO:0000256" key="4">
    <source>
        <dbReference type="ARBA" id="ARBA00022603"/>
    </source>
</evidence>
<dbReference type="SUPFAM" id="SSF52151">
    <property type="entry name" value="FabD/lysophospholipase-like"/>
    <property type="match status" value="1"/>
</dbReference>
<dbReference type="InterPro" id="IPR000873">
    <property type="entry name" value="AMP-dep_synth/lig_dom"/>
</dbReference>
<proteinExistence type="predicted"/>
<dbReference type="SMART" id="SM00827">
    <property type="entry name" value="PKS_AT"/>
    <property type="match status" value="1"/>
</dbReference>
<dbReference type="InterPro" id="IPR020841">
    <property type="entry name" value="PKS_Beta-ketoAc_synthase_dom"/>
</dbReference>
<dbReference type="Gene3D" id="3.30.559.30">
    <property type="entry name" value="Nonribosomal peptide synthetase, condensation domain"/>
    <property type="match status" value="1"/>
</dbReference>
<sequence>MTPSQKEPIAIIGTACRFPGSSDTPSKLWELLRSPRDLLTRVPRGRFDPTAYYHPDGNHHGTTDSQSAYFLDENPSRFDNGFFNIQPAESEAVDPQQRMLMETVYDSLCAAGQTIEGLRGSSTAVYVGLMCDDWAYMSNRDWDLVHTYAATGTSRAIISNRISYFFDWHGPCMTIDTACSSSLVAVHLAVQALRSGEAQVAIAAGANLILSPGMYVAESKLHMLSPTGRSRMWDAAADGYARGEGLASVVLKPLSAALRDGDHIECVIRATGVNQDGKTAGLTMPSNIAQAGLIRETYARAGLDLSNPRDRPQFFHAHGTGTPAGDPQEAEAISSAFFGDGKVTETLYVGSIKTVIGHTEGAAGLASLIGTSLALQNGIIPPNMHFGTLSPRVAPFYSHLEVPTEPKAWPRPTPGQPRRASINSFGFGGTNAHAIIESFEAEQPAPVTAPIFTPLNISAASGDALRIQLSDLSDFLASKPDTSLRDLAFTLNTRRSTLPWRTSITGKSVPDIVAKIGGILAEDKASNREISNRHSDQANPSILGVFTGQGAQWPRMGARLIESSPFAAQCLADLDNALAGLPDADRPGWTLRDQLLADSSISRLSEAAISQPLCTAIQIVLVDLLRSAGVKLRAVVGHSSGEIAAAYATGFLSAADAIRIAYYRGLYAELARSPDRDVRGAMMAVGTSFEDAVEFCELEGFEGRIQVAARNSSSSITLSGDEDVVAEAVEIFKDEGKFARQLKVDTAYHSRHMVPCARPYLEAMKRCKISTGAAANGPTWYSSVLEGQIMSREVFEPQYWVDNMTSAVLFAPAVTAAVSEAGPFDLALEIGPHPALKGPCLDTIEQAGGGQTKYTGLLSRNKDDVAEFASALSYIWTHLGAGSVDFDAFETAVSGISHRKRLVDGLPKYPFDHSRSFYMLSRVSGAHMNIHQAPHPLLGRRCVEHETTQEVQWRNVLRPTEIGWLKGHQLEGQTVFPATGYIAMAVEAIAVLAAGRPVGLFMLKDFAIGRAMTFDNESIGIEALVTLRIVHSSDNELGAEFACYSGLPFDSSSSLTLNASATVTVTFHQPQPEALPVIESEQINLVDVEVERFYTQLTRLGYNYSSPFTSIKTIQRKAGFATGQIVDEAGNDWEDELIVHPSWLDSAVQTGLAAYSYPQDERLWTLHVPTGFRSVVINPYFTKLGAGKERIYSYRSFIDDSGSHRVTGDIDVLTGGNGSHLFVQFESIELRPFAAATPDSDAVLFSHFDYKLAGPSGEAAVVGDDPLPPEKAEVVLTTERMGFYYLRRLFNEITPEQKRKTLPHYQHLLNWAGHVVDVVSSGRHPNVPRDALNDTHESIRALIKKHYSHTDVRLVEAVGENICEQVRTSGSILEYMLRDGVLDRFYEEAVGLDTSNIWIGRMIAQIAHRYPHMHILEIGAGTGGSTRSILPELGSAFSSYTYTDVSAGFFERAQKRFEKFDDRMVYKTFDMEKAPEDQGFSEGYYDVVLASNVLHATGRLDEMMSNVRRLLKPGGYLVVLEIISNEFLGIGCAMGGLPGWWAGAERDKQRLSGPTLTLPQWDNLTRRNGFGGVETATPPMHKLHPYSVFAAQAVDDRVSILRSPLLDPAPSVSDHLTIVGGKTFEVHRLAGLLSTLLRTRYSTITRLDTLEEVHDKRLPHLSSVVSLTELDEQFLETRTSSKLEALRSLWRNGGSILWVTRSVRDETPYSSMILGLSRAMRFEYPNINLQMLDIDVVGPQTAHALAESLIRLELLGRWKEDPDSGARFLWSLEPELIFKDDRLLIPRMYPHSKANGRYNTYRRTVREEVGLRETTVALASNGPSYELQSVSPLRLRETNRFDGRRRTFHISHSVLPMIRIGQSGFFMLVAGTDTDTGEHLVAVSDSAQSPASTLAEWSIPVTSPPSVQTLALVAAQLVARSLHALAPRSGTVLIHEAGPALAHAIAEEFEQAQVGVQFVSTKRASMKGCAVVHPNLPLRLIERIIPHDVSLFVNLARETGAVVVGESIAKSLPRYTPVATASDFVRPEPTASPGASAEQIQNELVMTWKSALQRHTDPSHDVPIMSLQDVESHSLVDEPLAVVDWNVSSSIQVSLQSIDTGTLFRGDGTHLLVGLSGQLGQSLCTWMVQHGARHVVLSSRRPVVHPKYIEMIASMGAEIRIMSMDVTDRDSLHACYDEICRTMPPIIGVANGAMILEDTLFDSLTFESFDRSVAPKVDGSRLLDELFYSSSLDYFILFTSLGNIIGNTGQSSYVAANQFMVALAAQRKKRGVAGSAIAISSLLGIGYVERSEAFDSDHFTKIGYRNMSEQDYLQLFAEGVLVGRPDNPENSEIATGMSPIYNDAKIQANFRSDPKFVHFVKERPDSQIVSSSTAAVPARVRLTEVKTREEAAEVVKEAFMNRLKRILMMSPDDTVNETVTLVEQGVDSIMAVEVRAWFLKELDVDMPVLKILSASSTVFELLEDAMEKLPTSVVDLNKLDAGGAQLPPPKASQPVKVASPRTGPSSVSEADSTSTPSTTDPSASIPSLLTSPGSPPDVEEPSKLDQEEPDWRQLVITSSTQATEQMSFGQSRFWFLSHYVKDPKTFNISCMFKLTGSLNVNALEKAVDILGRRHEALRTKYLWSDDDTRTPIQNVLSNPLLRLESTKIGSEADAVKELDAMQEHEWDLGDWNPIRIRLLSLSDSIHYLLVGTHHISLDGHSFNVLFLDLEAAYFNRLQADLPTESQYRAFARSQRENLKNGKMAKAIDYYRGVVPSDLGPISLLPFAKSQVRVALDRYSTHEARVQLSPIITSKIKQLARKHRSTSFHLYLAALQALIFRLLPRTDTFFIGMADANRLDKAFMGSIGNFLNLLPLRFDRVNAATKFSASVQRTRDTVYTALEHSNVPFDVLLDELNVPRSNTYSPIFQILVDYRLVVQERATWAGCKLGEERWHNARIGYDMGLEITENPTGESNLVLRLQEALYSRDSTELLLRSYGNLLTELSEGVDIAVDSLPIWAPADIEKALVTGRGPGLQFEWPATVSHRVDQMVLTHPTNTALMDGYGRVLSYQAMGQRIESIARALRDSNVQEAAKVAVFQMPSADWICSMLAILRVGAVYVPLDLRNSIPRLRSVVVAAKPAIILTDSITLPRVHEIGAEDVLNLTVSEIETRPASAEPVAARPDLPAVILFTSGSTGEPKGIVMSHAGLRAQHEGYHRAWDIPAVAQVVLQQSPFSFDYSLHQIFAALASGGSLYVAPAEARGDPQELTKIMVDNGVTYTSATPSEYDMWFRFASDNLRRCTAWKTAWFGGEPASAGLISGFRSLGLSGLRTFTSYGPAELTGSSTKGEVLYQNEDLQYPLPGFLLPNYSAYIVDEQLRPVPLGVPGEIVLGGAGVALGYLDQEDATKEKFLQNPFLTKNSHYVTNHWDRMYRSGDIGRLREDGALSCEGRIEGDTQVKLRGFRIELGEIENVIVKEAAGTIARAVVTLRDGLLVAHVIFGPSTSETSRDKVLDQLRSNLPLPSYMRPSIVLPIDELPLTSHGKIDRKAVQDLPLPDTVKVSTLEGQRELSQTEEILSRLWKDVISHRPSGLTPQSNFFDVGGNSLLLVKLQVLIKREFGVAPRLIDLMNSSGLAEMASLLSSNLATGAIDWDAETALEDSIFSAGQAAGAVTLSRRTTALRVVMTGFEDMFRDFTNVSALEGDLAQPNLGLSDADFAALARDVDVILHCAANRSFWDGYEVLRPVNVDATKALARLALPNRAKLHVLSSGAVSLYAGGEDANGTRSLRPPTDGSDGYVSSKWAVERYLGKAASQLGLQVTVHRPEPTLQPTISHNSEDIRAAAQEILHLARKVGARPDFGILSGTIDLVPVEGIAGRLADAVCGIAEDAGEEGTQGEFEVVSHQGTLRASTRDFAEYAEKFAQEDPAFRLLPTMPALKWIGEAKRAGLGLFITAQDLVMNDGEGRRVVSRR</sequence>
<dbReference type="SUPFAM" id="SSF53901">
    <property type="entry name" value="Thiolase-like"/>
    <property type="match status" value="1"/>
</dbReference>
<dbReference type="InterPro" id="IPR049552">
    <property type="entry name" value="PKS_DH_N"/>
</dbReference>
<name>A0AA38VTQ0_9PEZI</name>
<dbReference type="InterPro" id="IPR057326">
    <property type="entry name" value="KR_dom"/>
</dbReference>
<evidence type="ECO:0000256" key="5">
    <source>
        <dbReference type="ARBA" id="ARBA00022679"/>
    </source>
</evidence>
<dbReference type="InterPro" id="IPR020845">
    <property type="entry name" value="AMP-binding_CS"/>
</dbReference>
<dbReference type="Gene3D" id="3.30.559.10">
    <property type="entry name" value="Chloramphenicol acetyltransferase-like domain"/>
    <property type="match status" value="1"/>
</dbReference>
<dbReference type="Proteomes" id="UP001174694">
    <property type="component" value="Unassembled WGS sequence"/>
</dbReference>
<dbReference type="PANTHER" id="PTHR43775">
    <property type="entry name" value="FATTY ACID SYNTHASE"/>
    <property type="match status" value="1"/>
</dbReference>
<evidence type="ECO:0000259" key="12">
    <source>
        <dbReference type="PROSITE" id="PS52004"/>
    </source>
</evidence>
<dbReference type="SUPFAM" id="SSF53335">
    <property type="entry name" value="S-adenosyl-L-methionine-dependent methyltransferases"/>
    <property type="match status" value="1"/>
</dbReference>
<dbReference type="SMART" id="SM00823">
    <property type="entry name" value="PKS_PP"/>
    <property type="match status" value="2"/>
</dbReference>
<evidence type="ECO:0000259" key="11">
    <source>
        <dbReference type="PROSITE" id="PS50075"/>
    </source>
</evidence>
<dbReference type="Pfam" id="PF14765">
    <property type="entry name" value="PS-DH"/>
    <property type="match status" value="1"/>
</dbReference>
<feature type="domain" description="PKS/mFAS DH" evidence="13">
    <location>
        <begin position="935"/>
        <end position="1239"/>
    </location>
</feature>
<dbReference type="GO" id="GO:0008168">
    <property type="term" value="F:methyltransferase activity"/>
    <property type="evidence" value="ECO:0007669"/>
    <property type="project" value="UniProtKB-KW"/>
</dbReference>
<dbReference type="SUPFAM" id="SSF52777">
    <property type="entry name" value="CoA-dependent acyltransferases"/>
    <property type="match status" value="2"/>
</dbReference>
<dbReference type="InterPro" id="IPR029063">
    <property type="entry name" value="SAM-dependent_MTases_sf"/>
</dbReference>
<dbReference type="SMART" id="SM00822">
    <property type="entry name" value="PKS_KR"/>
    <property type="match status" value="1"/>
</dbReference>
<feature type="domain" description="Carrier" evidence="11">
    <location>
        <begin position="2390"/>
        <end position="2469"/>
    </location>
</feature>
<dbReference type="SMART" id="SM00825">
    <property type="entry name" value="PKS_KS"/>
    <property type="match status" value="1"/>
</dbReference>
<dbReference type="InterPro" id="IPR042104">
    <property type="entry name" value="PKS_dehydratase_sf"/>
</dbReference>